<dbReference type="Proteomes" id="UP001305702">
    <property type="component" value="Chromosome"/>
</dbReference>
<dbReference type="AlphaFoldDB" id="A0AA96LE50"/>
<dbReference type="Gene3D" id="3.40.50.150">
    <property type="entry name" value="Vaccinia Virus protein VP39"/>
    <property type="match status" value="1"/>
</dbReference>
<proteinExistence type="predicted"/>
<name>A0AA96LE50_9BACL</name>
<evidence type="ECO:0000259" key="1">
    <source>
        <dbReference type="Pfam" id="PF01170"/>
    </source>
</evidence>
<dbReference type="GO" id="GO:0016423">
    <property type="term" value="F:tRNA (guanine) methyltransferase activity"/>
    <property type="evidence" value="ECO:0007669"/>
    <property type="project" value="TreeGrafter"/>
</dbReference>
<gene>
    <name evidence="2" type="ORF">MJA45_04865</name>
</gene>
<dbReference type="Pfam" id="PF01170">
    <property type="entry name" value="UPF0020"/>
    <property type="match status" value="1"/>
</dbReference>
<dbReference type="RefSeq" id="WP_315606161.1">
    <property type="nucleotide sequence ID" value="NZ_CP130318.1"/>
</dbReference>
<reference evidence="2 3" key="1">
    <citation type="submission" date="2022-02" db="EMBL/GenBank/DDBJ databases">
        <title>Paenibacillus sp. MBLB1776 Whole Genome Shotgun Sequencing.</title>
        <authorList>
            <person name="Hwang C.Y."/>
            <person name="Cho E.-S."/>
            <person name="Seo M.-J."/>
        </authorList>
    </citation>
    <scope>NUCLEOTIDE SEQUENCE [LARGE SCALE GENOMIC DNA]</scope>
    <source>
        <strain evidence="2 3">MBLB1776</strain>
    </source>
</reference>
<dbReference type="SUPFAM" id="SSF53335">
    <property type="entry name" value="S-adenosyl-L-methionine-dependent methyltransferases"/>
    <property type="match status" value="1"/>
</dbReference>
<dbReference type="KEGG" id="paun:MJA45_04865"/>
<sequence>MGCLYTYACHEEEEELCRMERRALFGTGEEGRDGAETAPSLRGKGWFRSARRLDPGRSPFLHERMDIQYEAESLEELQKQVKGLELGGRTFKVMCLDTDNSWDYTEKRRIERELGAAIRGRAEMKKPERRYGAALVHGRLFFGPLQQGEAHWLKHKNKPQNYSTALTTRMARAVVNVAVPEPEGVRAVDPCCGIGTVLVEALSMGIAIEGFDLNPLAVRGARANLAHFGFPDVVRLADMRRLTGRYDAAVVDLPYNLCSVLPPEERQEMLQSARRLADRVVLITTEGIEAAVEEAGFTILDRCLMKKGSVERRILLCE</sequence>
<accession>A0AA96LE50</accession>
<evidence type="ECO:0000313" key="3">
    <source>
        <dbReference type="Proteomes" id="UP001305702"/>
    </source>
</evidence>
<dbReference type="EMBL" id="CP130318">
    <property type="protein sequence ID" value="WNQ12384.1"/>
    <property type="molecule type" value="Genomic_DNA"/>
</dbReference>
<protein>
    <submittedName>
        <fullName evidence="2">RNA methyltransferase</fullName>
    </submittedName>
</protein>
<keyword evidence="2" id="KW-0808">Transferase</keyword>
<evidence type="ECO:0000313" key="2">
    <source>
        <dbReference type="EMBL" id="WNQ12384.1"/>
    </source>
</evidence>
<organism evidence="2 3">
    <name type="scientific">Paenibacillus aurantius</name>
    <dbReference type="NCBI Taxonomy" id="2918900"/>
    <lineage>
        <taxon>Bacteria</taxon>
        <taxon>Bacillati</taxon>
        <taxon>Bacillota</taxon>
        <taxon>Bacilli</taxon>
        <taxon>Bacillales</taxon>
        <taxon>Paenibacillaceae</taxon>
        <taxon>Paenibacillus</taxon>
    </lineage>
</organism>
<dbReference type="InterPro" id="IPR000241">
    <property type="entry name" value="RlmKL-like_Mtase"/>
</dbReference>
<feature type="domain" description="Ribosomal RNA large subunit methyltransferase K/L-like methyltransferase" evidence="1">
    <location>
        <begin position="158"/>
        <end position="256"/>
    </location>
</feature>
<keyword evidence="2" id="KW-0489">Methyltransferase</keyword>
<dbReference type="PANTHER" id="PTHR14911">
    <property type="entry name" value="THUMP DOMAIN-CONTAINING"/>
    <property type="match status" value="1"/>
</dbReference>
<dbReference type="GO" id="GO:0030488">
    <property type="term" value="P:tRNA methylation"/>
    <property type="evidence" value="ECO:0007669"/>
    <property type="project" value="TreeGrafter"/>
</dbReference>
<dbReference type="InterPro" id="IPR029063">
    <property type="entry name" value="SAM-dependent_MTases_sf"/>
</dbReference>
<dbReference type="PANTHER" id="PTHR14911:SF13">
    <property type="entry name" value="TRNA (GUANINE(6)-N2)-METHYLTRANSFERASE THUMP3"/>
    <property type="match status" value="1"/>
</dbReference>
<dbReference type="CDD" id="cd02440">
    <property type="entry name" value="AdoMet_MTases"/>
    <property type="match status" value="1"/>
</dbReference>
<keyword evidence="3" id="KW-1185">Reference proteome</keyword>